<evidence type="ECO:0000313" key="2">
    <source>
        <dbReference type="Proteomes" id="UP000640531"/>
    </source>
</evidence>
<keyword evidence="2" id="KW-1185">Reference proteome</keyword>
<evidence type="ECO:0008006" key="3">
    <source>
        <dbReference type="Google" id="ProtNLM"/>
    </source>
</evidence>
<name>A0ABR8FIH1_9NOST</name>
<accession>A0ABR8FIH1</accession>
<organism evidence="1 2">
    <name type="scientific">Anabaena lutea FACHB-196</name>
    <dbReference type="NCBI Taxonomy" id="2692881"/>
    <lineage>
        <taxon>Bacteria</taxon>
        <taxon>Bacillati</taxon>
        <taxon>Cyanobacteriota</taxon>
        <taxon>Cyanophyceae</taxon>
        <taxon>Nostocales</taxon>
        <taxon>Nostocaceae</taxon>
        <taxon>Anabaena</taxon>
    </lineage>
</organism>
<dbReference type="EMBL" id="JACJST010000020">
    <property type="protein sequence ID" value="MBD2570042.1"/>
    <property type="molecule type" value="Genomic_DNA"/>
</dbReference>
<dbReference type="RefSeq" id="WP_190717409.1">
    <property type="nucleotide sequence ID" value="NZ_JACJST010000020.1"/>
</dbReference>
<gene>
    <name evidence="1" type="ORF">H6G59_19500</name>
</gene>
<dbReference type="Proteomes" id="UP000640531">
    <property type="component" value="Unassembled WGS sequence"/>
</dbReference>
<sequence length="348" mass="39094">MTKAEKLSLGKINQRLESNHNRIEEQLLRKYESIRGNDGLLPHQKALLLKNELGSMNIAEGDFLPIFDELYGNVDAVSLETASDMVRLSQGSAAGRISSRDQVIKYWREDSQARMQKWGKAYEQQAQALFELSYQQNWGARRTADELNVLLGRTEKNAARIVRSSGNSVRTLTMKQGYDANNIEFVIWNTSGSDKVCPYCSARNQQVYKIGEAIVPAHVNCQCYLLPFKKEWVQNGKFDKEWSKESRRKGLEELNKAGGAANNGLTPFEKSMGLDKPPKPVWTAEKGFARGEAPRVITKPQLRYLSLSELKALAQERGLSADRVKELGKTGLGKRATWIRAIAADSRG</sequence>
<proteinExistence type="predicted"/>
<protein>
    <recommendedName>
        <fullName evidence="3">Phage head morphogenesis domain-containing protein</fullName>
    </recommendedName>
</protein>
<evidence type="ECO:0000313" key="1">
    <source>
        <dbReference type="EMBL" id="MBD2570042.1"/>
    </source>
</evidence>
<comment type="caution">
    <text evidence="1">The sequence shown here is derived from an EMBL/GenBank/DDBJ whole genome shotgun (WGS) entry which is preliminary data.</text>
</comment>
<reference evidence="1 2" key="1">
    <citation type="journal article" date="2020" name="ISME J.">
        <title>Comparative genomics reveals insights into cyanobacterial evolution and habitat adaptation.</title>
        <authorList>
            <person name="Chen M.Y."/>
            <person name="Teng W.K."/>
            <person name="Zhao L."/>
            <person name="Hu C.X."/>
            <person name="Zhou Y.K."/>
            <person name="Han B.P."/>
            <person name="Song L.R."/>
            <person name="Shu W.S."/>
        </authorList>
    </citation>
    <scope>NUCLEOTIDE SEQUENCE [LARGE SCALE GENOMIC DNA]</scope>
    <source>
        <strain evidence="1 2">FACHB-196</strain>
    </source>
</reference>